<sequence>MDSDESSNDVEALDPEEHDAKYVSILSWQHGKEYPVKDRNAWYRDPESLKLVDDV</sequence>
<evidence type="ECO:0000313" key="2">
    <source>
        <dbReference type="Proteomes" id="UP000027073"/>
    </source>
</evidence>
<dbReference type="Proteomes" id="UP000027073">
    <property type="component" value="Unassembled WGS sequence"/>
</dbReference>
<organism evidence="1 2">
    <name type="scientific">Pleurotus ostreatus (strain PC15)</name>
    <name type="common">Oyster mushroom</name>
    <dbReference type="NCBI Taxonomy" id="1137138"/>
    <lineage>
        <taxon>Eukaryota</taxon>
        <taxon>Fungi</taxon>
        <taxon>Dikarya</taxon>
        <taxon>Basidiomycota</taxon>
        <taxon>Agaricomycotina</taxon>
        <taxon>Agaricomycetes</taxon>
        <taxon>Agaricomycetidae</taxon>
        <taxon>Agaricales</taxon>
        <taxon>Pleurotineae</taxon>
        <taxon>Pleurotaceae</taxon>
        <taxon>Pleurotus</taxon>
    </lineage>
</organism>
<name>A0A067N880_PLEO1</name>
<dbReference type="VEuPathDB" id="FungiDB:PLEOSDRAFT_1079377"/>
<evidence type="ECO:0000313" key="1">
    <source>
        <dbReference type="EMBL" id="KDQ23180.1"/>
    </source>
</evidence>
<dbReference type="AlphaFoldDB" id="A0A067N880"/>
<gene>
    <name evidence="1" type="ORF">PLEOSDRAFT_1079377</name>
</gene>
<protein>
    <submittedName>
        <fullName evidence="1">Uncharacterized protein</fullName>
    </submittedName>
</protein>
<accession>A0A067N880</accession>
<dbReference type="HOGENOM" id="CLU_3033403_0_0_1"/>
<reference evidence="2" key="1">
    <citation type="journal article" date="2014" name="Proc. Natl. Acad. Sci. U.S.A.">
        <title>Extensive sampling of basidiomycete genomes demonstrates inadequacy of the white-rot/brown-rot paradigm for wood decay fungi.</title>
        <authorList>
            <person name="Riley R."/>
            <person name="Salamov A.A."/>
            <person name="Brown D.W."/>
            <person name="Nagy L.G."/>
            <person name="Floudas D."/>
            <person name="Held B.W."/>
            <person name="Levasseur A."/>
            <person name="Lombard V."/>
            <person name="Morin E."/>
            <person name="Otillar R."/>
            <person name="Lindquist E.A."/>
            <person name="Sun H."/>
            <person name="LaButti K.M."/>
            <person name="Schmutz J."/>
            <person name="Jabbour D."/>
            <person name="Luo H."/>
            <person name="Baker S.E."/>
            <person name="Pisabarro A.G."/>
            <person name="Walton J.D."/>
            <person name="Blanchette R.A."/>
            <person name="Henrissat B."/>
            <person name="Martin F."/>
            <person name="Cullen D."/>
            <person name="Hibbett D.S."/>
            <person name="Grigoriev I.V."/>
        </authorList>
    </citation>
    <scope>NUCLEOTIDE SEQUENCE [LARGE SCALE GENOMIC DNA]</scope>
    <source>
        <strain evidence="2">PC15</strain>
    </source>
</reference>
<dbReference type="InParanoid" id="A0A067N880"/>
<proteinExistence type="predicted"/>
<dbReference type="EMBL" id="KL198013">
    <property type="protein sequence ID" value="KDQ23180.1"/>
    <property type="molecule type" value="Genomic_DNA"/>
</dbReference>